<proteinExistence type="inferred from homology"/>
<dbReference type="PIRSF" id="PIRSF004793">
    <property type="entry name" value="UCP004793"/>
    <property type="match status" value="1"/>
</dbReference>
<protein>
    <recommendedName>
        <fullName evidence="10">Diadenylate cyclase</fullName>
        <shortName evidence="10">DAC</shortName>
        <ecNumber evidence="10">2.7.7.85</ecNumber>
    </recommendedName>
    <alternativeName>
        <fullName evidence="10">Cyclic-di-AMP synthase</fullName>
        <shortName evidence="10">c-di-AMP synthase</shortName>
    </alternativeName>
</protein>
<keyword evidence="5 10" id="KW-0548">Nucleotidyltransferase</keyword>
<sequence length="263" mass="29369">MELAFITLKILDVVDILLVAILLYQIYMLVRGTVAINIFVGVFALYLVWLIVKALNMELLSSILDKVIGLGVIALIIVFQQEIRRFLLYIGNRYFSRYNFSIERLFFPGRTEKDNLLNVESIVKAARNMSETKTGALIVLARRSELEVYAETGDLIDAVISSRLLENLFFKNSPLHDGAVIICNNRIHAARCVLPVTDNMSLPAHYGMRHRAAVGITEHTDAVVVIVSEETGRISFVKDGAVKSRLTPAELQAEIESAFAALD</sequence>
<dbReference type="Proteomes" id="UP000199452">
    <property type="component" value="Unassembled WGS sequence"/>
</dbReference>
<dbReference type="InterPro" id="IPR034701">
    <property type="entry name" value="CdaA"/>
</dbReference>
<dbReference type="Gene3D" id="3.40.1700.10">
    <property type="entry name" value="DNA integrity scanning protein, DisA, N-terminal domain"/>
    <property type="match status" value="1"/>
</dbReference>
<dbReference type="InterPro" id="IPR045585">
    <property type="entry name" value="CdaA_N"/>
</dbReference>
<evidence type="ECO:0000259" key="11">
    <source>
        <dbReference type="PROSITE" id="PS51794"/>
    </source>
</evidence>
<dbReference type="PANTHER" id="PTHR34185">
    <property type="entry name" value="DIADENYLATE CYCLASE"/>
    <property type="match status" value="1"/>
</dbReference>
<name>A0A1G6JAY0_9BACT</name>
<dbReference type="EC" id="2.7.7.85" evidence="10"/>
<dbReference type="GO" id="GO:0004016">
    <property type="term" value="F:adenylate cyclase activity"/>
    <property type="evidence" value="ECO:0007669"/>
    <property type="project" value="UniProtKB-UniRule"/>
</dbReference>
<feature type="domain" description="DAC" evidence="11">
    <location>
        <begin position="80"/>
        <end position="248"/>
    </location>
</feature>
<dbReference type="HAMAP" id="MF_01499">
    <property type="entry name" value="DacA"/>
    <property type="match status" value="1"/>
</dbReference>
<reference evidence="12 13" key="1">
    <citation type="submission" date="2016-09" db="EMBL/GenBank/DDBJ databases">
        <authorList>
            <person name="Capua I."/>
            <person name="De Benedictis P."/>
            <person name="Joannis T."/>
            <person name="Lombin L.H."/>
            <person name="Cattoli G."/>
        </authorList>
    </citation>
    <scope>NUCLEOTIDE SEQUENCE [LARGE SCALE GENOMIC DNA]</scope>
    <source>
        <strain evidence="12 13">A7P-90m</strain>
    </source>
</reference>
<evidence type="ECO:0000256" key="4">
    <source>
        <dbReference type="ARBA" id="ARBA00022692"/>
    </source>
</evidence>
<keyword evidence="2 10" id="KW-1003">Cell membrane</keyword>
<keyword evidence="8 10" id="KW-1133">Transmembrane helix</keyword>
<organism evidence="12 13">
    <name type="scientific">Williamwhitmania taraxaci</name>
    <dbReference type="NCBI Taxonomy" id="1640674"/>
    <lineage>
        <taxon>Bacteria</taxon>
        <taxon>Pseudomonadati</taxon>
        <taxon>Bacteroidota</taxon>
        <taxon>Bacteroidia</taxon>
        <taxon>Bacteroidales</taxon>
        <taxon>Williamwhitmaniaceae</taxon>
        <taxon>Williamwhitmania</taxon>
    </lineage>
</organism>
<keyword evidence="9 10" id="KW-0472">Membrane</keyword>
<dbReference type="InterPro" id="IPR036888">
    <property type="entry name" value="DNA_integrity_DisA_N_sf"/>
</dbReference>
<evidence type="ECO:0000256" key="5">
    <source>
        <dbReference type="ARBA" id="ARBA00022695"/>
    </source>
</evidence>
<comment type="similarity">
    <text evidence="10">Belongs to the adenylate cyclase family. DacA/CdaA subfamily.</text>
</comment>
<keyword evidence="4 10" id="KW-0812">Transmembrane</keyword>
<dbReference type="GO" id="GO:0005524">
    <property type="term" value="F:ATP binding"/>
    <property type="evidence" value="ECO:0007669"/>
    <property type="project" value="UniProtKB-UniRule"/>
</dbReference>
<evidence type="ECO:0000256" key="1">
    <source>
        <dbReference type="ARBA" id="ARBA00000877"/>
    </source>
</evidence>
<keyword evidence="3 10" id="KW-0808">Transferase</keyword>
<dbReference type="OrthoDB" id="9807385at2"/>
<dbReference type="InterPro" id="IPR014046">
    <property type="entry name" value="C-di-AMP_synthase"/>
</dbReference>
<keyword evidence="7 10" id="KW-0067">ATP-binding</keyword>
<evidence type="ECO:0000256" key="7">
    <source>
        <dbReference type="ARBA" id="ARBA00022840"/>
    </source>
</evidence>
<dbReference type="EMBL" id="FMYP01000019">
    <property type="protein sequence ID" value="SDC15565.1"/>
    <property type="molecule type" value="Genomic_DNA"/>
</dbReference>
<evidence type="ECO:0000313" key="13">
    <source>
        <dbReference type="Proteomes" id="UP000199452"/>
    </source>
</evidence>
<feature type="transmembrane region" description="Helical" evidence="10">
    <location>
        <begin position="58"/>
        <end position="79"/>
    </location>
</feature>
<comment type="function">
    <text evidence="10">Catalyzes the condensation of 2 ATP molecules into cyclic di-AMP (c-di-AMP), a second messenger used to regulate differing processes in different bacteria.</text>
</comment>
<evidence type="ECO:0000256" key="6">
    <source>
        <dbReference type="ARBA" id="ARBA00022741"/>
    </source>
</evidence>
<dbReference type="GO" id="GO:0006171">
    <property type="term" value="P:cAMP biosynthetic process"/>
    <property type="evidence" value="ECO:0007669"/>
    <property type="project" value="InterPro"/>
</dbReference>
<feature type="transmembrane region" description="Helical" evidence="10">
    <location>
        <begin position="34"/>
        <end position="52"/>
    </location>
</feature>
<dbReference type="FunFam" id="3.40.1700.10:FF:000002">
    <property type="entry name" value="Diadenylate cyclase"/>
    <property type="match status" value="1"/>
</dbReference>
<accession>A0A1G6JAY0</accession>
<dbReference type="AlphaFoldDB" id="A0A1G6JAY0"/>
<dbReference type="PROSITE" id="PS51794">
    <property type="entry name" value="DAC"/>
    <property type="match status" value="1"/>
</dbReference>
<evidence type="ECO:0000256" key="10">
    <source>
        <dbReference type="HAMAP-Rule" id="MF_01499"/>
    </source>
</evidence>
<evidence type="ECO:0000256" key="8">
    <source>
        <dbReference type="ARBA" id="ARBA00022989"/>
    </source>
</evidence>
<gene>
    <name evidence="10" type="primary">dacA</name>
    <name evidence="12" type="ORF">SAMN05216323_101923</name>
</gene>
<evidence type="ECO:0000313" key="12">
    <source>
        <dbReference type="EMBL" id="SDC15565.1"/>
    </source>
</evidence>
<dbReference type="PANTHER" id="PTHR34185:SF1">
    <property type="entry name" value="DIADENYLATE CYCLASE"/>
    <property type="match status" value="1"/>
</dbReference>
<dbReference type="STRING" id="1640674.SAMN05216323_101923"/>
<dbReference type="GO" id="GO:0106408">
    <property type="term" value="F:diadenylate cyclase activity"/>
    <property type="evidence" value="ECO:0007669"/>
    <property type="project" value="UniProtKB-EC"/>
</dbReference>
<dbReference type="Pfam" id="PF02457">
    <property type="entry name" value="DAC"/>
    <property type="match status" value="1"/>
</dbReference>
<comment type="caution">
    <text evidence="10">Lacks conserved residue(s) required for the propagation of feature annotation.</text>
</comment>
<comment type="subunit">
    <text evidence="10">Probably a homodimer.</text>
</comment>
<dbReference type="Pfam" id="PF19293">
    <property type="entry name" value="CdaA_N"/>
    <property type="match status" value="1"/>
</dbReference>
<feature type="transmembrane region" description="Helical" evidence="10">
    <location>
        <begin position="6"/>
        <end position="27"/>
    </location>
</feature>
<dbReference type="InterPro" id="IPR050338">
    <property type="entry name" value="DisA"/>
</dbReference>
<keyword evidence="6 10" id="KW-0547">Nucleotide-binding</keyword>
<dbReference type="InterPro" id="IPR003390">
    <property type="entry name" value="DNA_integrity_scan_DisA_N"/>
</dbReference>
<comment type="catalytic activity">
    <reaction evidence="1 10">
        <text>2 ATP = 3',3'-c-di-AMP + 2 diphosphate</text>
        <dbReference type="Rhea" id="RHEA:35655"/>
        <dbReference type="ChEBI" id="CHEBI:30616"/>
        <dbReference type="ChEBI" id="CHEBI:33019"/>
        <dbReference type="ChEBI" id="CHEBI:71500"/>
        <dbReference type="EC" id="2.7.7.85"/>
    </reaction>
</comment>
<dbReference type="SUPFAM" id="SSF143597">
    <property type="entry name" value="YojJ-like"/>
    <property type="match status" value="1"/>
</dbReference>
<evidence type="ECO:0000256" key="9">
    <source>
        <dbReference type="ARBA" id="ARBA00023136"/>
    </source>
</evidence>
<dbReference type="NCBIfam" id="TIGR00159">
    <property type="entry name" value="diadenylate cyclase CdaA"/>
    <property type="match status" value="1"/>
</dbReference>
<evidence type="ECO:0000256" key="2">
    <source>
        <dbReference type="ARBA" id="ARBA00022475"/>
    </source>
</evidence>
<evidence type="ECO:0000256" key="3">
    <source>
        <dbReference type="ARBA" id="ARBA00022679"/>
    </source>
</evidence>
<keyword evidence="13" id="KW-1185">Reference proteome</keyword>